<sequence>MRNTVAIVVVVDVGVCLWTNSFFFSIEFLFFRSPSQTCLFLFDDVFERRKFQRLTNCYADSSSDELSEEFVCDIPKHHHPELNSHTNHQLVKNK</sequence>
<gene>
    <name evidence="1" type="ORF">QR98_0082010</name>
</gene>
<protein>
    <submittedName>
        <fullName evidence="1">Uncharacterized protein</fullName>
    </submittedName>
</protein>
<dbReference type="EMBL" id="JXLN01013880">
    <property type="protein sequence ID" value="KPM09660.1"/>
    <property type="molecule type" value="Genomic_DNA"/>
</dbReference>
<evidence type="ECO:0000313" key="1">
    <source>
        <dbReference type="EMBL" id="KPM09660.1"/>
    </source>
</evidence>
<dbReference type="VEuPathDB" id="VectorBase:SSCA009519"/>
<organism evidence="1 2">
    <name type="scientific">Sarcoptes scabiei</name>
    <name type="common">Itch mite</name>
    <name type="synonym">Acarus scabiei</name>
    <dbReference type="NCBI Taxonomy" id="52283"/>
    <lineage>
        <taxon>Eukaryota</taxon>
        <taxon>Metazoa</taxon>
        <taxon>Ecdysozoa</taxon>
        <taxon>Arthropoda</taxon>
        <taxon>Chelicerata</taxon>
        <taxon>Arachnida</taxon>
        <taxon>Acari</taxon>
        <taxon>Acariformes</taxon>
        <taxon>Sarcoptiformes</taxon>
        <taxon>Astigmata</taxon>
        <taxon>Psoroptidia</taxon>
        <taxon>Sarcoptoidea</taxon>
        <taxon>Sarcoptidae</taxon>
        <taxon>Sarcoptinae</taxon>
        <taxon>Sarcoptes</taxon>
    </lineage>
</organism>
<dbReference type="AlphaFoldDB" id="A0A132AGT2"/>
<proteinExistence type="predicted"/>
<dbReference type="Proteomes" id="UP000616769">
    <property type="component" value="Unassembled WGS sequence"/>
</dbReference>
<accession>A0A132AGT2</accession>
<reference evidence="1 2" key="1">
    <citation type="journal article" date="2015" name="Parasit. Vectors">
        <title>Draft genome of the scabies mite.</title>
        <authorList>
            <person name="Rider S.D.Jr."/>
            <person name="Morgan M.S."/>
            <person name="Arlian L.G."/>
        </authorList>
    </citation>
    <scope>NUCLEOTIDE SEQUENCE [LARGE SCALE GENOMIC DNA]</scope>
    <source>
        <strain evidence="1">Arlian Lab</strain>
    </source>
</reference>
<comment type="caution">
    <text evidence="1">The sequence shown here is derived from an EMBL/GenBank/DDBJ whole genome shotgun (WGS) entry which is preliminary data.</text>
</comment>
<evidence type="ECO:0000313" key="2">
    <source>
        <dbReference type="Proteomes" id="UP000616769"/>
    </source>
</evidence>
<name>A0A132AGT2_SARSC</name>